<dbReference type="Proteomes" id="UP000756346">
    <property type="component" value="Unassembled WGS sequence"/>
</dbReference>
<evidence type="ECO:0000256" key="1">
    <source>
        <dbReference type="SAM" id="MobiDB-lite"/>
    </source>
</evidence>
<comment type="caution">
    <text evidence="2">The sequence shown here is derived from an EMBL/GenBank/DDBJ whole genome shotgun (WGS) entry which is preliminary data.</text>
</comment>
<evidence type="ECO:0000313" key="2">
    <source>
        <dbReference type="EMBL" id="KAH7035077.1"/>
    </source>
</evidence>
<evidence type="ECO:0000313" key="3">
    <source>
        <dbReference type="Proteomes" id="UP000756346"/>
    </source>
</evidence>
<dbReference type="RefSeq" id="XP_046015170.1">
    <property type="nucleotide sequence ID" value="XM_046156510.1"/>
</dbReference>
<name>A0A9P8YB77_9PEZI</name>
<dbReference type="AlphaFoldDB" id="A0A9P8YB77"/>
<feature type="region of interest" description="Disordered" evidence="1">
    <location>
        <begin position="74"/>
        <end position="93"/>
    </location>
</feature>
<dbReference type="GeneID" id="70186056"/>
<feature type="region of interest" description="Disordered" evidence="1">
    <location>
        <begin position="1"/>
        <end position="21"/>
    </location>
</feature>
<gene>
    <name evidence="2" type="ORF">B0I36DRAFT_346922</name>
</gene>
<reference evidence="2" key="1">
    <citation type="journal article" date="2021" name="Nat. Commun.">
        <title>Genetic determinants of endophytism in the Arabidopsis root mycobiome.</title>
        <authorList>
            <person name="Mesny F."/>
            <person name="Miyauchi S."/>
            <person name="Thiergart T."/>
            <person name="Pickel B."/>
            <person name="Atanasova L."/>
            <person name="Karlsson M."/>
            <person name="Huettel B."/>
            <person name="Barry K.W."/>
            <person name="Haridas S."/>
            <person name="Chen C."/>
            <person name="Bauer D."/>
            <person name="Andreopoulos W."/>
            <person name="Pangilinan J."/>
            <person name="LaButti K."/>
            <person name="Riley R."/>
            <person name="Lipzen A."/>
            <person name="Clum A."/>
            <person name="Drula E."/>
            <person name="Henrissat B."/>
            <person name="Kohler A."/>
            <person name="Grigoriev I.V."/>
            <person name="Martin F.M."/>
            <person name="Hacquard S."/>
        </authorList>
    </citation>
    <scope>NUCLEOTIDE SEQUENCE</scope>
    <source>
        <strain evidence="2">MPI-CAGE-CH-0230</strain>
    </source>
</reference>
<dbReference type="EMBL" id="JAGTJQ010000003">
    <property type="protein sequence ID" value="KAH7035077.1"/>
    <property type="molecule type" value="Genomic_DNA"/>
</dbReference>
<organism evidence="2 3">
    <name type="scientific">Microdochium trichocladiopsis</name>
    <dbReference type="NCBI Taxonomy" id="1682393"/>
    <lineage>
        <taxon>Eukaryota</taxon>
        <taxon>Fungi</taxon>
        <taxon>Dikarya</taxon>
        <taxon>Ascomycota</taxon>
        <taxon>Pezizomycotina</taxon>
        <taxon>Sordariomycetes</taxon>
        <taxon>Xylariomycetidae</taxon>
        <taxon>Xylariales</taxon>
        <taxon>Microdochiaceae</taxon>
        <taxon>Microdochium</taxon>
    </lineage>
</organism>
<proteinExistence type="predicted"/>
<sequence length="109" mass="11192">MRHGPANCGRVGAKPAKGLGALEPSVPWARTAAREAFNRLQQLSAVSSSQHEKTFSLGGAVAAAAEHQRAPGSCSFVASTPEQTPVLASGPASSRCEARSELALAQQNP</sequence>
<keyword evidence="3" id="KW-1185">Reference proteome</keyword>
<accession>A0A9P8YB77</accession>
<protein>
    <submittedName>
        <fullName evidence="2">Uncharacterized protein</fullName>
    </submittedName>
</protein>